<name>A0A5J4TSF6_9EUKA</name>
<evidence type="ECO:0000313" key="2">
    <source>
        <dbReference type="Proteomes" id="UP000324800"/>
    </source>
</evidence>
<dbReference type="AlphaFoldDB" id="A0A5J4TSF6"/>
<gene>
    <name evidence="1" type="ORF">EZS28_043654</name>
</gene>
<dbReference type="EMBL" id="SNRW01026403">
    <property type="protein sequence ID" value="KAA6360819.1"/>
    <property type="molecule type" value="Genomic_DNA"/>
</dbReference>
<reference evidence="1 2" key="1">
    <citation type="submission" date="2019-03" db="EMBL/GenBank/DDBJ databases">
        <title>Single cell metagenomics reveals metabolic interactions within the superorganism composed of flagellate Streblomastix strix and complex community of Bacteroidetes bacteria on its surface.</title>
        <authorList>
            <person name="Treitli S.C."/>
            <person name="Kolisko M."/>
            <person name="Husnik F."/>
            <person name="Keeling P."/>
            <person name="Hampl V."/>
        </authorList>
    </citation>
    <scope>NUCLEOTIDE SEQUENCE [LARGE SCALE GENOMIC DNA]</scope>
    <source>
        <strain evidence="1">ST1C</strain>
    </source>
</reference>
<dbReference type="Proteomes" id="UP000324800">
    <property type="component" value="Unassembled WGS sequence"/>
</dbReference>
<proteinExistence type="predicted"/>
<evidence type="ECO:0000313" key="1">
    <source>
        <dbReference type="EMBL" id="KAA6360819.1"/>
    </source>
</evidence>
<organism evidence="1 2">
    <name type="scientific">Streblomastix strix</name>
    <dbReference type="NCBI Taxonomy" id="222440"/>
    <lineage>
        <taxon>Eukaryota</taxon>
        <taxon>Metamonada</taxon>
        <taxon>Preaxostyla</taxon>
        <taxon>Oxymonadida</taxon>
        <taxon>Streblomastigidae</taxon>
        <taxon>Streblomastix</taxon>
    </lineage>
</organism>
<protein>
    <submittedName>
        <fullName evidence="1">Uncharacterized protein</fullName>
    </submittedName>
</protein>
<comment type="caution">
    <text evidence="1">The sequence shown here is derived from an EMBL/GenBank/DDBJ whole genome shotgun (WGS) entry which is preliminary data.</text>
</comment>
<accession>A0A5J4TSF6</accession>
<sequence>MESSCAVNQALAGIIHNNARRHTGRVISKLEKVWQASLIAIGDAQKERELILRGVSTGLTSEDMLSRASRENFKQRKSGKFAVLSQYPSSSQQFKVWQKLQQNEIFWVENC</sequence>